<comment type="caution">
    <text evidence="2">The sequence shown here is derived from an EMBL/GenBank/DDBJ whole genome shotgun (WGS) entry which is preliminary data.</text>
</comment>
<feature type="compositionally biased region" description="Low complexity" evidence="1">
    <location>
        <begin position="810"/>
        <end position="821"/>
    </location>
</feature>
<protein>
    <submittedName>
        <fullName evidence="2">Uncharacterized protein</fullName>
    </submittedName>
</protein>
<feature type="region of interest" description="Disordered" evidence="1">
    <location>
        <begin position="332"/>
        <end position="430"/>
    </location>
</feature>
<feature type="compositionally biased region" description="Polar residues" evidence="1">
    <location>
        <begin position="641"/>
        <end position="652"/>
    </location>
</feature>
<organism evidence="2 3">
    <name type="scientific">Thelephora terrestris</name>
    <dbReference type="NCBI Taxonomy" id="56493"/>
    <lineage>
        <taxon>Eukaryota</taxon>
        <taxon>Fungi</taxon>
        <taxon>Dikarya</taxon>
        <taxon>Basidiomycota</taxon>
        <taxon>Agaricomycotina</taxon>
        <taxon>Agaricomycetes</taxon>
        <taxon>Thelephorales</taxon>
        <taxon>Thelephoraceae</taxon>
        <taxon>Thelephora</taxon>
    </lineage>
</organism>
<name>A0A9P6L4K4_9AGAM</name>
<feature type="compositionally biased region" description="Basic and acidic residues" evidence="1">
    <location>
        <begin position="345"/>
        <end position="369"/>
    </location>
</feature>
<dbReference type="OrthoDB" id="2530523at2759"/>
<evidence type="ECO:0000313" key="3">
    <source>
        <dbReference type="Proteomes" id="UP000736335"/>
    </source>
</evidence>
<feature type="compositionally biased region" description="Basic and acidic residues" evidence="1">
    <location>
        <begin position="53"/>
        <end position="65"/>
    </location>
</feature>
<accession>A0A9P6L4K4</accession>
<feature type="region of interest" description="Disordered" evidence="1">
    <location>
        <begin position="542"/>
        <end position="562"/>
    </location>
</feature>
<feature type="compositionally biased region" description="Polar residues" evidence="1">
    <location>
        <begin position="332"/>
        <end position="343"/>
    </location>
</feature>
<reference evidence="2" key="2">
    <citation type="submission" date="2020-11" db="EMBL/GenBank/DDBJ databases">
        <authorList>
            <consortium name="DOE Joint Genome Institute"/>
            <person name="Kuo A."/>
            <person name="Miyauchi S."/>
            <person name="Kiss E."/>
            <person name="Drula E."/>
            <person name="Kohler A."/>
            <person name="Sanchez-Garcia M."/>
            <person name="Andreopoulos B."/>
            <person name="Barry K.W."/>
            <person name="Bonito G."/>
            <person name="Buee M."/>
            <person name="Carver A."/>
            <person name="Chen C."/>
            <person name="Cichocki N."/>
            <person name="Clum A."/>
            <person name="Culley D."/>
            <person name="Crous P.W."/>
            <person name="Fauchery L."/>
            <person name="Girlanda M."/>
            <person name="Hayes R."/>
            <person name="Keri Z."/>
            <person name="Labutti K."/>
            <person name="Lipzen A."/>
            <person name="Lombard V."/>
            <person name="Magnuson J."/>
            <person name="Maillard F."/>
            <person name="Morin E."/>
            <person name="Murat C."/>
            <person name="Nolan M."/>
            <person name="Ohm R."/>
            <person name="Pangilinan J."/>
            <person name="Pereira M."/>
            <person name="Perotto S."/>
            <person name="Peter M."/>
            <person name="Riley R."/>
            <person name="Sitrit Y."/>
            <person name="Stielow B."/>
            <person name="Szollosi G."/>
            <person name="Zifcakova L."/>
            <person name="Stursova M."/>
            <person name="Spatafora J.W."/>
            <person name="Tedersoo L."/>
            <person name="Vaario L.-M."/>
            <person name="Yamada A."/>
            <person name="Yan M."/>
            <person name="Wang P."/>
            <person name="Xu J."/>
            <person name="Bruns T."/>
            <person name="Baldrian P."/>
            <person name="Vilgalys R."/>
            <person name="Henrissat B."/>
            <person name="Grigoriev I.V."/>
            <person name="Hibbett D."/>
            <person name="Nagy L.G."/>
            <person name="Martin F.M."/>
        </authorList>
    </citation>
    <scope>NUCLEOTIDE SEQUENCE</scope>
    <source>
        <strain evidence="2">UH-Tt-Lm1</strain>
    </source>
</reference>
<evidence type="ECO:0000256" key="1">
    <source>
        <dbReference type="SAM" id="MobiDB-lite"/>
    </source>
</evidence>
<dbReference type="EMBL" id="WIUZ02000012">
    <property type="protein sequence ID" value="KAF9782132.1"/>
    <property type="molecule type" value="Genomic_DNA"/>
</dbReference>
<feature type="region of interest" description="Disordered" evidence="1">
    <location>
        <begin position="1"/>
        <end position="229"/>
    </location>
</feature>
<gene>
    <name evidence="2" type="ORF">BJ322DRAFT_197135</name>
</gene>
<dbReference type="Proteomes" id="UP000736335">
    <property type="component" value="Unassembled WGS sequence"/>
</dbReference>
<feature type="region of interest" description="Disordered" evidence="1">
    <location>
        <begin position="631"/>
        <end position="653"/>
    </location>
</feature>
<feature type="compositionally biased region" description="Low complexity" evidence="1">
    <location>
        <begin position="170"/>
        <end position="190"/>
    </location>
</feature>
<sequence length="838" mass="90278">MLHLDHPSSLSPPLISHSDLSWSPVPRDSVPKDKPKHSQPPTPSPAGPLSSEHPPDPPQAHRPDEAQTAGLVNDASRQSTPLSELSSPSERFKSLDPTDTSENPDKTGTDSNRSTVQESGWQTEKGRNRLGEQANDQSGVAGGVSEHQSLAKDVEGRSTTAPSSATSFHLSQLSRSTSSPQPSSRPPSVSYRGQSIDPIPRRQSTESVSSTSFPTIPNTPIATSSANPAEQKLDTKVVTILELNAELLRVGMDFQTRGIPMNDPRFAEFSKRMQSNLTWMAAVADSDRGNLSVSLPIMHPPPGVEFASMERIYQLYSTLPTIFANDIARRQNGVTRRSQSPSVSLKRDRTDEHSTEIVSKRRDTGEHKLSSLPTSPSNHPPTSFATSSTASTPQPVTPSVSMGPPSHLPHNADPRRQMNATRPSMQPQQISQPMVQPNTIQPNSTVAQTATTSANPLPANIPPQVAAMGSVAVQYYQMLQNPFNPMVQYITNSFPGFQTLPVAQQIVKMHQFQSAISKNKAQGQRPPQPTTSAQGNLAAANQFRAPPTGMPPQPQGAQQPGVSFPQGFNNGMTNTVVQNAVPSQQTTLPTVANMNAMATNNQRQFLMMQQMRAGGSGNAINPPMLNAQTVPSPDRMRPEQSRMSPGSPSSQLPMGVGMEMNPFPMMRSNSTVPGIARSTRSPTDPSGLHGRVVSHNQEEIQRAFATPQQRNMMVGQGNSGFVNPQQILAGGNPGNWQQQVGGGMGVMGQQPQQPQQHQSPTQAQNFGMLSTQQPANFGSPMVPQQQWNAGGGSMQYPFPTAPSPGGTVPQQQQMSSHSTMMDPSVVGDFDFSSWTNQM</sequence>
<keyword evidence="3" id="KW-1185">Reference proteome</keyword>
<feature type="compositionally biased region" description="Polar residues" evidence="1">
    <location>
        <begin position="205"/>
        <end position="228"/>
    </location>
</feature>
<reference evidence="2" key="1">
    <citation type="journal article" date="2020" name="Nat. Commun.">
        <title>Large-scale genome sequencing of mycorrhizal fungi provides insights into the early evolution of symbiotic traits.</title>
        <authorList>
            <person name="Miyauchi S."/>
            <person name="Kiss E."/>
            <person name="Kuo A."/>
            <person name="Drula E."/>
            <person name="Kohler A."/>
            <person name="Sanchez-Garcia M."/>
            <person name="Morin E."/>
            <person name="Andreopoulos B."/>
            <person name="Barry K.W."/>
            <person name="Bonito G."/>
            <person name="Buee M."/>
            <person name="Carver A."/>
            <person name="Chen C."/>
            <person name="Cichocki N."/>
            <person name="Clum A."/>
            <person name="Culley D."/>
            <person name="Crous P.W."/>
            <person name="Fauchery L."/>
            <person name="Girlanda M."/>
            <person name="Hayes R.D."/>
            <person name="Keri Z."/>
            <person name="LaButti K."/>
            <person name="Lipzen A."/>
            <person name="Lombard V."/>
            <person name="Magnuson J."/>
            <person name="Maillard F."/>
            <person name="Murat C."/>
            <person name="Nolan M."/>
            <person name="Ohm R.A."/>
            <person name="Pangilinan J."/>
            <person name="Pereira M.F."/>
            <person name="Perotto S."/>
            <person name="Peter M."/>
            <person name="Pfister S."/>
            <person name="Riley R."/>
            <person name="Sitrit Y."/>
            <person name="Stielow J.B."/>
            <person name="Szollosi G."/>
            <person name="Zifcakova L."/>
            <person name="Stursova M."/>
            <person name="Spatafora J.W."/>
            <person name="Tedersoo L."/>
            <person name="Vaario L.M."/>
            <person name="Yamada A."/>
            <person name="Yan M."/>
            <person name="Wang P."/>
            <person name="Xu J."/>
            <person name="Bruns T."/>
            <person name="Baldrian P."/>
            <person name="Vilgalys R."/>
            <person name="Dunand C."/>
            <person name="Henrissat B."/>
            <person name="Grigoriev I.V."/>
            <person name="Hibbett D."/>
            <person name="Nagy L.G."/>
            <person name="Martin F.M."/>
        </authorList>
    </citation>
    <scope>NUCLEOTIDE SEQUENCE</scope>
    <source>
        <strain evidence="2">UH-Tt-Lm1</strain>
    </source>
</reference>
<evidence type="ECO:0000313" key="2">
    <source>
        <dbReference type="EMBL" id="KAF9782132.1"/>
    </source>
</evidence>
<feature type="compositionally biased region" description="Low complexity" evidence="1">
    <location>
        <begin position="380"/>
        <end position="401"/>
    </location>
</feature>
<feature type="region of interest" description="Disordered" evidence="1">
    <location>
        <begin position="799"/>
        <end position="823"/>
    </location>
</feature>
<dbReference type="AlphaFoldDB" id="A0A9P6L4K4"/>
<feature type="compositionally biased region" description="Polar residues" evidence="1">
    <location>
        <begin position="109"/>
        <end position="122"/>
    </location>
</feature>
<feature type="compositionally biased region" description="Polar residues" evidence="1">
    <location>
        <begin position="157"/>
        <end position="169"/>
    </location>
</feature>
<proteinExistence type="predicted"/>
<feature type="compositionally biased region" description="Low complexity" evidence="1">
    <location>
        <begin position="7"/>
        <end position="21"/>
    </location>
</feature>